<proteinExistence type="inferred from homology"/>
<dbReference type="GO" id="GO:0016874">
    <property type="term" value="F:ligase activity"/>
    <property type="evidence" value="ECO:0007669"/>
    <property type="project" value="UniProtKB-KW"/>
</dbReference>
<dbReference type="InterPro" id="IPR020845">
    <property type="entry name" value="AMP-binding_CS"/>
</dbReference>
<gene>
    <name evidence="5" type="ORF">HGO97_017745</name>
</gene>
<evidence type="ECO:0000313" key="5">
    <source>
        <dbReference type="EMBL" id="MBU3877650.1"/>
    </source>
</evidence>
<evidence type="ECO:0000313" key="6">
    <source>
        <dbReference type="Proteomes" id="UP000723714"/>
    </source>
</evidence>
<dbReference type="InterPro" id="IPR025110">
    <property type="entry name" value="AMP-bd_C"/>
</dbReference>
<dbReference type="InterPro" id="IPR000873">
    <property type="entry name" value="AMP-dep_synth/lig_dom"/>
</dbReference>
<evidence type="ECO:0000259" key="4">
    <source>
        <dbReference type="Pfam" id="PF13193"/>
    </source>
</evidence>
<evidence type="ECO:0000256" key="2">
    <source>
        <dbReference type="ARBA" id="ARBA00022598"/>
    </source>
</evidence>
<sequence length="547" mass="61265">MIDGNLLWDKSLTNDLIQVQFQGSPMITTFPGLPDNLYMALKRTASYYPEKIALSDNYGREYTYQNFQQRCEELSAYLYFRKGIRKGSHVGLMMYNCVEFCVSFLALSRLGAVTVPLPSKFKEKEVLSLAKRAEVELVICDEQYEAWFQGVYQPEAVMTVRKVEEQYGFLDLYREWDAQPLLKAQDISGLDGVETGSPKDAAIIMFTSGTTSESKGVLLRNYNIMHAVEAYRRTLGITKEDISVIATPIYHITGLVALLGLFLHTGGTLYLHKFFDASRVIREAREKGFTFIHASPTVFNLLIQEGENTPPIPSLKSFACGSSNMNKSKLRQLHKWLPDSKFHTVYGLTETSSPATVFPGDAATSTHIGASGIPIPGTKFMILDEDGKELPTGEVGEIVVKGSVVLDSYYKQKSQSLKDGWLYTGDLGYFTEDSYLFVVDRKKNMINRGGEKIWCFDVENELTSMEEIQDAAVVGIPDELYGEVAAAVVQLRTGSEVTPEMIKEYLAGRIAKYKIPVKIKLVDRVPQTANGKTDKNTIKKLLMEDET</sequence>
<feature type="domain" description="AMP-dependent synthetase/ligase" evidence="3">
    <location>
        <begin position="42"/>
        <end position="410"/>
    </location>
</feature>
<dbReference type="Proteomes" id="UP000723714">
    <property type="component" value="Unassembled WGS sequence"/>
</dbReference>
<dbReference type="PANTHER" id="PTHR43201:SF5">
    <property type="entry name" value="MEDIUM-CHAIN ACYL-COA LIGASE ACSF2, MITOCHONDRIAL"/>
    <property type="match status" value="1"/>
</dbReference>
<dbReference type="EMBL" id="JABACJ020000020">
    <property type="protein sequence ID" value="MBU3877650.1"/>
    <property type="molecule type" value="Genomic_DNA"/>
</dbReference>
<evidence type="ECO:0000259" key="3">
    <source>
        <dbReference type="Pfam" id="PF00501"/>
    </source>
</evidence>
<keyword evidence="2 5" id="KW-0436">Ligase</keyword>
<dbReference type="Pfam" id="PF13193">
    <property type="entry name" value="AMP-binding_C"/>
    <property type="match status" value="1"/>
</dbReference>
<reference evidence="5 6" key="1">
    <citation type="submission" date="2021-06" db="EMBL/GenBank/DDBJ databases">
        <title>Faecalicatena sp. nov. isolated from porcine feces.</title>
        <authorList>
            <person name="Oh B.S."/>
            <person name="Lee J.H."/>
        </authorList>
    </citation>
    <scope>NUCLEOTIDE SEQUENCE [LARGE SCALE GENOMIC DNA]</scope>
    <source>
        <strain evidence="5 6">AGMB00832</strain>
    </source>
</reference>
<evidence type="ECO:0000256" key="1">
    <source>
        <dbReference type="ARBA" id="ARBA00006432"/>
    </source>
</evidence>
<accession>A0ABS6D7T1</accession>
<dbReference type="Pfam" id="PF00501">
    <property type="entry name" value="AMP-binding"/>
    <property type="match status" value="1"/>
</dbReference>
<protein>
    <submittedName>
        <fullName evidence="5">Acyl--CoA ligase</fullName>
    </submittedName>
</protein>
<dbReference type="PROSITE" id="PS00455">
    <property type="entry name" value="AMP_BINDING"/>
    <property type="match status" value="1"/>
</dbReference>
<dbReference type="PANTHER" id="PTHR43201">
    <property type="entry name" value="ACYL-COA SYNTHETASE"/>
    <property type="match status" value="1"/>
</dbReference>
<comment type="similarity">
    <text evidence="1">Belongs to the ATP-dependent AMP-binding enzyme family.</text>
</comment>
<name>A0ABS6D7T1_9FIRM</name>
<keyword evidence="6" id="KW-1185">Reference proteome</keyword>
<organism evidence="5 6">
    <name type="scientific">Faecalicatena faecalis</name>
    <dbReference type="NCBI Taxonomy" id="2726362"/>
    <lineage>
        <taxon>Bacteria</taxon>
        <taxon>Bacillati</taxon>
        <taxon>Bacillota</taxon>
        <taxon>Clostridia</taxon>
        <taxon>Lachnospirales</taxon>
        <taxon>Lachnospiraceae</taxon>
        <taxon>Faecalicatena</taxon>
    </lineage>
</organism>
<dbReference type="RefSeq" id="WP_216244267.1">
    <property type="nucleotide sequence ID" value="NZ_JABACJ020000020.1"/>
</dbReference>
<comment type="caution">
    <text evidence="5">The sequence shown here is derived from an EMBL/GenBank/DDBJ whole genome shotgun (WGS) entry which is preliminary data.</text>
</comment>
<feature type="domain" description="AMP-binding enzyme C-terminal" evidence="4">
    <location>
        <begin position="458"/>
        <end position="532"/>
    </location>
</feature>